<dbReference type="EMBL" id="JTLZ01000002">
    <property type="protein sequence ID" value="KHO27988.1"/>
    <property type="molecule type" value="Genomic_DNA"/>
</dbReference>
<name>A0ABR4Z245_9MYCO</name>
<comment type="caution">
    <text evidence="2">The sequence shown here is derived from an EMBL/GenBank/DDBJ whole genome shotgun (WGS) entry which is preliminary data.</text>
</comment>
<evidence type="ECO:0000313" key="3">
    <source>
        <dbReference type="Proteomes" id="UP000031004"/>
    </source>
</evidence>
<accession>A0ABR4Z245</accession>
<keyword evidence="1" id="KW-0812">Transmembrane</keyword>
<gene>
    <name evidence="2" type="ORF">QQ44_03275</name>
</gene>
<evidence type="ECO:0000256" key="1">
    <source>
        <dbReference type="SAM" id="Phobius"/>
    </source>
</evidence>
<evidence type="ECO:0000313" key="2">
    <source>
        <dbReference type="EMBL" id="KHO27988.1"/>
    </source>
</evidence>
<keyword evidence="1" id="KW-1133">Transmembrane helix</keyword>
<dbReference type="RefSeq" id="WP_039314744.1">
    <property type="nucleotide sequence ID" value="NZ_JTLZ01000002.1"/>
</dbReference>
<dbReference type="Proteomes" id="UP000031004">
    <property type="component" value="Unassembled WGS sequence"/>
</dbReference>
<keyword evidence="3" id="KW-1185">Reference proteome</keyword>
<organism evidence="2 3">
    <name type="scientific">Mycolicibacterium setense</name>
    <dbReference type="NCBI Taxonomy" id="431269"/>
    <lineage>
        <taxon>Bacteria</taxon>
        <taxon>Bacillati</taxon>
        <taxon>Actinomycetota</taxon>
        <taxon>Actinomycetes</taxon>
        <taxon>Mycobacteriales</taxon>
        <taxon>Mycobacteriaceae</taxon>
        <taxon>Mycolicibacterium</taxon>
    </lineage>
</organism>
<keyword evidence="1" id="KW-0472">Membrane</keyword>
<reference evidence="2 3" key="1">
    <citation type="submission" date="2014-11" db="EMBL/GenBank/DDBJ databases">
        <title>Mycobacterium setense Manresensis Genome.</title>
        <authorList>
            <person name="Rech G."/>
            <person name="Sumoy L."/>
        </authorList>
    </citation>
    <scope>NUCLEOTIDE SEQUENCE [LARGE SCALE GENOMIC DNA]</scope>
    <source>
        <strain evidence="2 3">Manresensis</strain>
    </source>
</reference>
<protein>
    <submittedName>
        <fullName evidence="2">Membrane protein</fullName>
    </submittedName>
</protein>
<proteinExistence type="predicted"/>
<feature type="transmembrane region" description="Helical" evidence="1">
    <location>
        <begin position="7"/>
        <end position="29"/>
    </location>
</feature>
<sequence>MSVLRRYLAFQAMMFVFGIVGPIFLVVYFASQPDPALKWMYWAGLFVTAADILIALALTASSVKQDRTPADARFAVAFQNFRQRRDDDS</sequence>
<feature type="transmembrane region" description="Helical" evidence="1">
    <location>
        <begin position="41"/>
        <end position="63"/>
    </location>
</feature>